<dbReference type="RefSeq" id="WP_070954974.1">
    <property type="nucleotide sequence ID" value="NZ_CP015208.1"/>
</dbReference>
<dbReference type="GO" id="GO:0070006">
    <property type="term" value="F:metalloaminopeptidase activity"/>
    <property type="evidence" value="ECO:0007669"/>
    <property type="project" value="UniProtKB-UniRule"/>
</dbReference>
<feature type="binding site" evidence="6">
    <location>
        <position position="247"/>
    </location>
    <ligand>
        <name>a divalent metal cation</name>
        <dbReference type="ChEBI" id="CHEBI:60240"/>
        <label>2</label>
        <note>catalytic</note>
    </ligand>
</feature>
<dbReference type="NCBIfam" id="TIGR00500">
    <property type="entry name" value="met_pdase_I"/>
    <property type="match status" value="1"/>
</dbReference>
<feature type="binding site" evidence="6">
    <location>
        <position position="109"/>
    </location>
    <ligand>
        <name>a divalent metal cation</name>
        <dbReference type="ChEBI" id="CHEBI:60240"/>
        <label>2</label>
        <note>catalytic</note>
    </ligand>
</feature>
<feature type="binding site" evidence="6">
    <location>
        <position position="81"/>
    </location>
    <ligand>
        <name>substrate</name>
    </ligand>
</feature>
<dbReference type="Proteomes" id="UP000243784">
    <property type="component" value="Chromosome"/>
</dbReference>
<keyword evidence="5 6" id="KW-0378">Hydrolase</keyword>
<evidence type="ECO:0000256" key="2">
    <source>
        <dbReference type="ARBA" id="ARBA00022438"/>
    </source>
</evidence>
<comment type="catalytic activity">
    <reaction evidence="6 7">
        <text>Release of N-terminal amino acids, preferentially methionine, from peptides and arylamides.</text>
        <dbReference type="EC" id="3.4.11.18"/>
    </reaction>
</comment>
<proteinExistence type="inferred from homology"/>
<feature type="domain" description="Peptidase M24" evidence="8">
    <location>
        <begin position="16"/>
        <end position="253"/>
    </location>
</feature>
<accession>A0A1D9E0B9</accession>
<dbReference type="EMBL" id="CP015208">
    <property type="protein sequence ID" value="AOY56470.1"/>
    <property type="molecule type" value="Genomic_DNA"/>
</dbReference>
<evidence type="ECO:0000256" key="4">
    <source>
        <dbReference type="ARBA" id="ARBA00022723"/>
    </source>
</evidence>
<dbReference type="PANTHER" id="PTHR43330">
    <property type="entry name" value="METHIONINE AMINOPEPTIDASE"/>
    <property type="match status" value="1"/>
</dbReference>
<evidence type="ECO:0000256" key="3">
    <source>
        <dbReference type="ARBA" id="ARBA00022670"/>
    </source>
</evidence>
<comment type="cofactor">
    <cofactor evidence="6">
        <name>Co(2+)</name>
        <dbReference type="ChEBI" id="CHEBI:48828"/>
    </cofactor>
    <cofactor evidence="6">
        <name>Zn(2+)</name>
        <dbReference type="ChEBI" id="CHEBI:29105"/>
    </cofactor>
    <cofactor evidence="6">
        <name>Mn(2+)</name>
        <dbReference type="ChEBI" id="CHEBI:29035"/>
    </cofactor>
    <cofactor evidence="6">
        <name>Fe(2+)</name>
        <dbReference type="ChEBI" id="CHEBI:29033"/>
    </cofactor>
    <text evidence="6">Binds 2 divalent metal cations per subunit. Has a high-affinity and a low affinity metal-binding site. The true nature of the physiological cofactor is under debate. The enzyme is active with cobalt, zinc, manganese or divalent iron ions. Most likely, methionine aminopeptidases function as mononuclear Fe(2+)-metalloproteases under physiological conditions, and the catalytically relevant metal-binding site has been assigned to the histidine-containing high-affinity site.</text>
</comment>
<keyword evidence="2 6" id="KW-0031">Aminopeptidase</keyword>
<sequence>MSREAYELKTNAEIVLMRKAGLATAAALAAVRKAVRPGITTLELNNVADEAIVRLGGRSNFQLVPGYFHTICSSVNDEVVHGIPGDRVLQPGDLVSIDCGAEMGEWNGDSAISVVVPNAEGFAPADLDVVARRQKLSDVTEQSLWVGIAALAKAEFLNEVGTAIEDYIRSQGRYGILEDYVGHGIGRSMHEDPPVFNYRTKFKGPKVQPGLCVAIEPMVTDGKPNVKILPDGWTVSTKDKSDASHWEHSIAVHDRGIWVLTEPDGGTAKLAQFGITPVAL</sequence>
<dbReference type="CDD" id="cd01086">
    <property type="entry name" value="MetAP1"/>
    <property type="match status" value="1"/>
</dbReference>
<keyword evidence="4 6" id="KW-0479">Metal-binding</keyword>
<dbReference type="InterPro" id="IPR000994">
    <property type="entry name" value="Pept_M24"/>
</dbReference>
<evidence type="ECO:0000256" key="1">
    <source>
        <dbReference type="ARBA" id="ARBA00002521"/>
    </source>
</evidence>
<feature type="binding site" evidence="6">
    <location>
        <position position="98"/>
    </location>
    <ligand>
        <name>a divalent metal cation</name>
        <dbReference type="ChEBI" id="CHEBI:60240"/>
        <label>1</label>
    </ligand>
</feature>
<protein>
    <recommendedName>
        <fullName evidence="6 7">Methionine aminopeptidase</fullName>
        <shortName evidence="6">MAP</shortName>
        <shortName evidence="6">MetAP</shortName>
        <ecNumber evidence="6 7">3.4.11.18</ecNumber>
    </recommendedName>
    <alternativeName>
        <fullName evidence="6">Peptidase M</fullName>
    </alternativeName>
</protein>
<comment type="subunit">
    <text evidence="6">Monomer.</text>
</comment>
<evidence type="ECO:0000313" key="9">
    <source>
        <dbReference type="EMBL" id="AOY56470.1"/>
    </source>
</evidence>
<reference evidence="9 10" key="1">
    <citation type="journal article" date="2016" name="Biochim. Biophys. Acta">
        <title>Photochemical characterization of actinorhodopsin and its functional existence in the natural host.</title>
        <authorList>
            <person name="Nakamura S."/>
            <person name="Kikukawa T."/>
            <person name="Tamogami J."/>
            <person name="Kamiya M."/>
            <person name="Aizawa T."/>
            <person name="Hahn M.W."/>
            <person name="Ihara K."/>
            <person name="Kamo N."/>
            <person name="Demura M."/>
        </authorList>
    </citation>
    <scope>NUCLEOTIDE SEQUENCE [LARGE SCALE GENOMIC DNA]</scope>
    <source>
        <strain evidence="9 10">MWH-Dar1</strain>
    </source>
</reference>
<dbReference type="GO" id="GO:0006508">
    <property type="term" value="P:proteolysis"/>
    <property type="evidence" value="ECO:0007669"/>
    <property type="project" value="UniProtKB-KW"/>
</dbReference>
<feature type="binding site" evidence="6">
    <location>
        <position position="216"/>
    </location>
    <ligand>
        <name>a divalent metal cation</name>
        <dbReference type="ChEBI" id="CHEBI:60240"/>
        <label>2</label>
        <note>catalytic</note>
    </ligand>
</feature>
<dbReference type="Pfam" id="PF00557">
    <property type="entry name" value="Peptidase_M24"/>
    <property type="match status" value="1"/>
</dbReference>
<evidence type="ECO:0000259" key="8">
    <source>
        <dbReference type="Pfam" id="PF00557"/>
    </source>
</evidence>
<dbReference type="InterPro" id="IPR001714">
    <property type="entry name" value="Pept_M24_MAP"/>
</dbReference>
<feature type="binding site" evidence="6">
    <location>
        <position position="109"/>
    </location>
    <ligand>
        <name>a divalent metal cation</name>
        <dbReference type="ChEBI" id="CHEBI:60240"/>
        <label>1</label>
    </ligand>
</feature>
<feature type="binding site" evidence="6">
    <location>
        <position position="247"/>
    </location>
    <ligand>
        <name>a divalent metal cation</name>
        <dbReference type="ChEBI" id="CHEBI:60240"/>
        <label>1</label>
    </ligand>
</feature>
<dbReference type="InterPro" id="IPR002467">
    <property type="entry name" value="Pept_M24A_MAP1"/>
</dbReference>
<dbReference type="PROSITE" id="PS00680">
    <property type="entry name" value="MAP_1"/>
    <property type="match status" value="1"/>
</dbReference>
<dbReference type="AlphaFoldDB" id="A0A1D9E0B9"/>
<organism evidence="9 10">
    <name type="scientific">Candidatus Rhodoluna planktonica</name>
    <dbReference type="NCBI Taxonomy" id="535712"/>
    <lineage>
        <taxon>Bacteria</taxon>
        <taxon>Bacillati</taxon>
        <taxon>Actinomycetota</taxon>
        <taxon>Actinomycetes</taxon>
        <taxon>Micrococcales</taxon>
        <taxon>Microbacteriaceae</taxon>
        <taxon>Luna cluster</taxon>
        <taxon>Luna-1 subcluster</taxon>
        <taxon>Rhodoluna</taxon>
    </lineage>
</organism>
<keyword evidence="10" id="KW-1185">Reference proteome</keyword>
<comment type="function">
    <text evidence="1 6">Removes the N-terminal methionine from nascent proteins. The N-terminal methionine is often cleaved when the second residue in the primary sequence is small and uncharged (Met-Ala-, Cys, Gly, Pro, Ser, Thr, or Val). Requires deformylation of the N(alpha)-formylated initiator methionine before it can be hydrolyzed.</text>
</comment>
<dbReference type="SUPFAM" id="SSF55920">
    <property type="entry name" value="Creatinase/aminopeptidase"/>
    <property type="match status" value="1"/>
</dbReference>
<dbReference type="GO" id="GO:0005829">
    <property type="term" value="C:cytosol"/>
    <property type="evidence" value="ECO:0007669"/>
    <property type="project" value="TreeGrafter"/>
</dbReference>
<dbReference type="EC" id="3.4.11.18" evidence="6 7"/>
<comment type="similarity">
    <text evidence="6">Belongs to the peptidase M24A family. Methionine aminopeptidase type 1 subfamily.</text>
</comment>
<dbReference type="OrthoDB" id="9802055at2"/>
<evidence type="ECO:0000313" key="10">
    <source>
        <dbReference type="Proteomes" id="UP000243784"/>
    </source>
</evidence>
<gene>
    <name evidence="6" type="primary">map</name>
    <name evidence="9" type="ORF">A4Z71_05845</name>
</gene>
<evidence type="ECO:0000256" key="5">
    <source>
        <dbReference type="ARBA" id="ARBA00022801"/>
    </source>
</evidence>
<dbReference type="InterPro" id="IPR036005">
    <property type="entry name" value="Creatinase/aminopeptidase-like"/>
</dbReference>
<evidence type="ECO:0000256" key="7">
    <source>
        <dbReference type="RuleBase" id="RU003653"/>
    </source>
</evidence>
<evidence type="ECO:0000256" key="6">
    <source>
        <dbReference type="HAMAP-Rule" id="MF_01974"/>
    </source>
</evidence>
<feature type="binding site" evidence="6">
    <location>
        <position position="183"/>
    </location>
    <ligand>
        <name>a divalent metal cation</name>
        <dbReference type="ChEBI" id="CHEBI:60240"/>
        <label>2</label>
        <note>catalytic</note>
    </ligand>
</feature>
<dbReference type="GO" id="GO:0046872">
    <property type="term" value="F:metal ion binding"/>
    <property type="evidence" value="ECO:0007669"/>
    <property type="project" value="UniProtKB-UniRule"/>
</dbReference>
<dbReference type="HAMAP" id="MF_01974">
    <property type="entry name" value="MetAP_1"/>
    <property type="match status" value="1"/>
</dbReference>
<name>A0A1D9E0B9_9MICO</name>
<dbReference type="PANTHER" id="PTHR43330:SF27">
    <property type="entry name" value="METHIONINE AMINOPEPTIDASE"/>
    <property type="match status" value="1"/>
</dbReference>
<feature type="binding site" evidence="6">
    <location>
        <position position="190"/>
    </location>
    <ligand>
        <name>substrate</name>
    </ligand>
</feature>
<dbReference type="STRING" id="535712.A4Z71_05845"/>
<keyword evidence="3 6" id="KW-0645">Protease</keyword>
<dbReference type="Gene3D" id="3.90.230.10">
    <property type="entry name" value="Creatinase/methionine aminopeptidase superfamily"/>
    <property type="match status" value="1"/>
</dbReference>
<dbReference type="PRINTS" id="PR00599">
    <property type="entry name" value="MAPEPTIDASE"/>
</dbReference>
<dbReference type="GO" id="GO:0004239">
    <property type="term" value="F:initiator methionyl aminopeptidase activity"/>
    <property type="evidence" value="ECO:0007669"/>
    <property type="project" value="UniProtKB-UniRule"/>
</dbReference>
<dbReference type="KEGG" id="rpla:A4Z71_05845"/>